<evidence type="ECO:0000256" key="8">
    <source>
        <dbReference type="RuleBase" id="RU363069"/>
    </source>
</evidence>
<evidence type="ECO:0000259" key="10">
    <source>
        <dbReference type="Pfam" id="PF12320"/>
    </source>
</evidence>
<proteinExistence type="inferred from homology"/>
<keyword evidence="12" id="KW-1185">Reference proteome</keyword>
<accession>A0ABW4YNL8</accession>
<dbReference type="NCBIfam" id="TIGR00619">
    <property type="entry name" value="sbcd"/>
    <property type="match status" value="1"/>
</dbReference>
<evidence type="ECO:0000256" key="6">
    <source>
        <dbReference type="ARBA" id="ARBA00022839"/>
    </source>
</evidence>
<dbReference type="PANTHER" id="PTHR30337:SF0">
    <property type="entry name" value="NUCLEASE SBCCD SUBUNIT D"/>
    <property type="match status" value="1"/>
</dbReference>
<dbReference type="Proteomes" id="UP001597362">
    <property type="component" value="Unassembled WGS sequence"/>
</dbReference>
<keyword evidence="8" id="KW-0235">DNA replication</keyword>
<name>A0ABW4YNL8_9BACL</name>
<evidence type="ECO:0000313" key="11">
    <source>
        <dbReference type="EMBL" id="MFD2117103.1"/>
    </source>
</evidence>
<dbReference type="Gene3D" id="3.60.21.10">
    <property type="match status" value="1"/>
</dbReference>
<gene>
    <name evidence="8" type="primary">sbcD</name>
    <name evidence="11" type="ORF">ACFSJH_15340</name>
</gene>
<evidence type="ECO:0000256" key="4">
    <source>
        <dbReference type="ARBA" id="ARBA00022722"/>
    </source>
</evidence>
<feature type="domain" description="Calcineurin-like phosphoesterase" evidence="9">
    <location>
        <begin position="1"/>
        <end position="222"/>
    </location>
</feature>
<dbReference type="InterPro" id="IPR050535">
    <property type="entry name" value="DNA_Repair-Maintenance_Comp"/>
</dbReference>
<dbReference type="RefSeq" id="WP_377773947.1">
    <property type="nucleotide sequence ID" value="NZ_JBHUHO010000034.1"/>
</dbReference>
<dbReference type="InterPro" id="IPR029052">
    <property type="entry name" value="Metallo-depent_PP-like"/>
</dbReference>
<dbReference type="GO" id="GO:0004527">
    <property type="term" value="F:exonuclease activity"/>
    <property type="evidence" value="ECO:0007669"/>
    <property type="project" value="UniProtKB-KW"/>
</dbReference>
<dbReference type="CDD" id="cd00840">
    <property type="entry name" value="MPP_Mre11_N"/>
    <property type="match status" value="1"/>
</dbReference>
<comment type="subunit">
    <text evidence="2 8">Heterodimer of SbcC and SbcD.</text>
</comment>
<dbReference type="Pfam" id="PF00149">
    <property type="entry name" value="Metallophos"/>
    <property type="match status" value="1"/>
</dbReference>
<sequence length="390" mass="45068">MKFFHTADWHLGKLVQGVHMTEDQRYILWQLAQEIEEERPDVVIIAGDIYDRAVPPVEAIELLNEWLEHVILSLQIPVIAISGNHDSPDRLQFGSKLMQQRGLYLIGQLQQKIVPIIIQDAYGEVHIHPVPFADPAFVRTLYSDDSIVSYDDAMRVMIEQMKPKLHQDARHILVNHSFVTPSGRAEPNTSDAERPLTLGGAEYVNADHFQPFHYVALGHLHQAHYVSQPHIRYAGSPLKYSISEQHHQKGYYIVEMDAAGECQVEKRELTPMRDMRAITVTLEQLQEQPRSDDYMYVTLLSDSPILFPMEKARQVFPNTLHVERRILSAREMDADGQERQDEQRVWRKNVDPVSLFAAFYEEVNEIKLSDSKRQLFADTYHALLQKEGER</sequence>
<comment type="similarity">
    <text evidence="1 8">Belongs to the SbcD family.</text>
</comment>
<keyword evidence="4 8" id="KW-0540">Nuclease</keyword>
<evidence type="ECO:0000256" key="5">
    <source>
        <dbReference type="ARBA" id="ARBA00022801"/>
    </source>
</evidence>
<evidence type="ECO:0000256" key="1">
    <source>
        <dbReference type="ARBA" id="ARBA00010555"/>
    </source>
</evidence>
<evidence type="ECO:0000256" key="7">
    <source>
        <dbReference type="ARBA" id="ARBA00023172"/>
    </source>
</evidence>
<comment type="caution">
    <text evidence="11">The sequence shown here is derived from an EMBL/GenBank/DDBJ whole genome shotgun (WGS) entry which is preliminary data.</text>
</comment>
<organism evidence="11 12">
    <name type="scientific">Paenibacillus yanchengensis</name>
    <dbReference type="NCBI Taxonomy" id="2035833"/>
    <lineage>
        <taxon>Bacteria</taxon>
        <taxon>Bacillati</taxon>
        <taxon>Bacillota</taxon>
        <taxon>Bacilli</taxon>
        <taxon>Bacillales</taxon>
        <taxon>Paenibacillaceae</taxon>
        <taxon>Paenibacillus</taxon>
    </lineage>
</organism>
<evidence type="ECO:0000313" key="12">
    <source>
        <dbReference type="Proteomes" id="UP001597362"/>
    </source>
</evidence>
<keyword evidence="5 8" id="KW-0378">Hydrolase</keyword>
<dbReference type="PANTHER" id="PTHR30337">
    <property type="entry name" value="COMPONENT OF ATP-DEPENDENT DSDNA EXONUCLEASE"/>
    <property type="match status" value="1"/>
</dbReference>
<keyword evidence="8" id="KW-0255">Endonuclease</keyword>
<dbReference type="SUPFAM" id="SSF56300">
    <property type="entry name" value="Metallo-dependent phosphatases"/>
    <property type="match status" value="1"/>
</dbReference>
<reference evidence="12" key="1">
    <citation type="journal article" date="2019" name="Int. J. Syst. Evol. Microbiol.">
        <title>The Global Catalogue of Microorganisms (GCM) 10K type strain sequencing project: providing services to taxonomists for standard genome sequencing and annotation.</title>
        <authorList>
            <consortium name="The Broad Institute Genomics Platform"/>
            <consortium name="The Broad Institute Genome Sequencing Center for Infectious Disease"/>
            <person name="Wu L."/>
            <person name="Ma J."/>
        </authorList>
    </citation>
    <scope>NUCLEOTIDE SEQUENCE [LARGE SCALE GENOMIC DNA]</scope>
    <source>
        <strain evidence="12">GH52</strain>
    </source>
</reference>
<dbReference type="Pfam" id="PF12320">
    <property type="entry name" value="SbcD_C"/>
    <property type="match status" value="1"/>
</dbReference>
<comment type="function">
    <text evidence="8">SbcCD cleaves DNA hairpin structures. These structures can inhibit DNA replication and are intermediates in certain DNA recombination reactions. The complex acts as a 3'-&gt;5' double strand exonuclease that can open hairpins. It also has a 5' single-strand endonuclease activity.</text>
</comment>
<protein>
    <recommendedName>
        <fullName evidence="3 8">Nuclease SbcCD subunit D</fullName>
    </recommendedName>
</protein>
<evidence type="ECO:0000256" key="3">
    <source>
        <dbReference type="ARBA" id="ARBA00013365"/>
    </source>
</evidence>
<keyword evidence="6 8" id="KW-0269">Exonuclease</keyword>
<evidence type="ECO:0000259" key="9">
    <source>
        <dbReference type="Pfam" id="PF00149"/>
    </source>
</evidence>
<evidence type="ECO:0000256" key="2">
    <source>
        <dbReference type="ARBA" id="ARBA00011322"/>
    </source>
</evidence>
<keyword evidence="7 8" id="KW-0233">DNA recombination</keyword>
<dbReference type="InterPro" id="IPR041796">
    <property type="entry name" value="Mre11_N"/>
</dbReference>
<feature type="domain" description="Nuclease SbcCD subunit D C-terminal" evidence="10">
    <location>
        <begin position="272"/>
        <end position="363"/>
    </location>
</feature>
<dbReference type="EMBL" id="JBHUHO010000034">
    <property type="protein sequence ID" value="MFD2117103.1"/>
    <property type="molecule type" value="Genomic_DNA"/>
</dbReference>
<dbReference type="InterPro" id="IPR004843">
    <property type="entry name" value="Calcineurin-like_PHP"/>
</dbReference>
<dbReference type="InterPro" id="IPR004593">
    <property type="entry name" value="SbcD"/>
</dbReference>
<dbReference type="InterPro" id="IPR026843">
    <property type="entry name" value="SbcD_C"/>
</dbReference>